<evidence type="ECO:0000256" key="1">
    <source>
        <dbReference type="SAM" id="MobiDB-lite"/>
    </source>
</evidence>
<protein>
    <submittedName>
        <fullName evidence="2">Uncharacterized protein</fullName>
    </submittedName>
</protein>
<dbReference type="Gramene" id="PGSC0003DMT400091843">
    <property type="protein sequence ID" value="PGSC0003DMT400091843"/>
    <property type="gene ID" value="PGSC0003DMG400041414"/>
</dbReference>
<proteinExistence type="predicted"/>
<organism evidence="2 3">
    <name type="scientific">Solanum tuberosum</name>
    <name type="common">Potato</name>
    <dbReference type="NCBI Taxonomy" id="4113"/>
    <lineage>
        <taxon>Eukaryota</taxon>
        <taxon>Viridiplantae</taxon>
        <taxon>Streptophyta</taxon>
        <taxon>Embryophyta</taxon>
        <taxon>Tracheophyta</taxon>
        <taxon>Spermatophyta</taxon>
        <taxon>Magnoliopsida</taxon>
        <taxon>eudicotyledons</taxon>
        <taxon>Gunneridae</taxon>
        <taxon>Pentapetalae</taxon>
        <taxon>asterids</taxon>
        <taxon>lamiids</taxon>
        <taxon>Solanales</taxon>
        <taxon>Solanaceae</taxon>
        <taxon>Solanoideae</taxon>
        <taxon>Solaneae</taxon>
        <taxon>Solanum</taxon>
    </lineage>
</organism>
<dbReference type="InParanoid" id="M1DNI7"/>
<reference evidence="2" key="2">
    <citation type="submission" date="2015-06" db="UniProtKB">
        <authorList>
            <consortium name="EnsemblPlants"/>
        </authorList>
    </citation>
    <scope>IDENTIFICATION</scope>
    <source>
        <strain evidence="2">DM1-3 516 R44</strain>
    </source>
</reference>
<dbReference type="Proteomes" id="UP000011115">
    <property type="component" value="Unassembled WGS sequence"/>
</dbReference>
<keyword evidence="3" id="KW-1185">Reference proteome</keyword>
<name>M1DNI7_SOLTU</name>
<dbReference type="AlphaFoldDB" id="M1DNI7"/>
<accession>M1DNI7</accession>
<reference evidence="3" key="1">
    <citation type="journal article" date="2011" name="Nature">
        <title>Genome sequence and analysis of the tuber crop potato.</title>
        <authorList>
            <consortium name="The Potato Genome Sequencing Consortium"/>
        </authorList>
    </citation>
    <scope>NUCLEOTIDE SEQUENCE [LARGE SCALE GENOMIC DNA]</scope>
    <source>
        <strain evidence="3">cv. DM1-3 516 R44</strain>
    </source>
</reference>
<sequence length="106" mass="12050">MKGYEAIPLLLRIEQEGPMTLTLILVARIIVDQESEDWYSKFEGKHGHYRAKRRKRSQKSEKMKISESPNPFGESPIDHIFAFCSSVLSPGGKDQIGGEKEQLACR</sequence>
<dbReference type="EnsemblPlants" id="PGSC0003DMT400091843">
    <property type="protein sequence ID" value="PGSC0003DMT400091843"/>
    <property type="gene ID" value="PGSC0003DMG400041414"/>
</dbReference>
<feature type="region of interest" description="Disordered" evidence="1">
    <location>
        <begin position="46"/>
        <end position="73"/>
    </location>
</feature>
<evidence type="ECO:0000313" key="3">
    <source>
        <dbReference type="Proteomes" id="UP000011115"/>
    </source>
</evidence>
<dbReference type="HOGENOM" id="CLU_2227995_0_0_1"/>
<dbReference type="PaxDb" id="4113-PGSC0003DMT400091843"/>
<evidence type="ECO:0000313" key="2">
    <source>
        <dbReference type="EnsemblPlants" id="PGSC0003DMT400091843"/>
    </source>
</evidence>
<feature type="compositionally biased region" description="Basic residues" evidence="1">
    <location>
        <begin position="47"/>
        <end position="57"/>
    </location>
</feature>